<reference evidence="2" key="1">
    <citation type="submission" date="2021-07" db="EMBL/GenBank/DDBJ databases">
        <authorList>
            <person name="Branca A.L. A."/>
        </authorList>
    </citation>
    <scope>NUCLEOTIDE SEQUENCE</scope>
</reference>
<evidence type="ECO:0000313" key="3">
    <source>
        <dbReference type="Proteomes" id="UP001152592"/>
    </source>
</evidence>
<gene>
    <name evidence="2" type="ORF">PSALAMII_LOCUS410</name>
</gene>
<name>A0A9W4I7G1_9EURO</name>
<evidence type="ECO:0000313" key="2">
    <source>
        <dbReference type="EMBL" id="CAG8237073.1"/>
    </source>
</evidence>
<evidence type="ECO:0000259" key="1">
    <source>
        <dbReference type="Pfam" id="PF20255"/>
    </source>
</evidence>
<dbReference type="Proteomes" id="UP001152592">
    <property type="component" value="Unassembled WGS sequence"/>
</dbReference>
<protein>
    <recommendedName>
        <fullName evidence="1">DUF6606 domain-containing protein</fullName>
    </recommendedName>
</protein>
<comment type="caution">
    <text evidence="2">The sequence shown here is derived from an EMBL/GenBank/DDBJ whole genome shotgun (WGS) entry which is preliminary data.</text>
</comment>
<sequence>MLYLFYYIFLPLKLPQEEDYSPHHEIILIDVVVDALYSFKALLPAADVEVIGLATTMIVRLQQIHGFYGELDELELRKVLGRLKVEGGFLPIYVREQNAGIIIGYKGVKTHIECFELSPANEAAMSTKGRLQRTFPGLTLAFDTCVFNEPGLLTMLAQTISRMSQQPVAGIKPKVRKAKQQHDEDRDTTDLKMVVDFLMATLRPLSVDVTDIQIQKNTREEVMWRNCRFPWRRSALWLLIRVALQLIFARSPNDLGLSQLYKQFMVFLMGSIIKRVSETAPHEVLYLMAAKVRILDQNDCQLDLHYLKDLQFKKDTDCVLPQLDYYLRDIERKSNNSLVKSFQPPQQLISFETENLPLGLGSCSSESIVQNLCALEDWVESSLSGWVEDHLEDIATCHQLGRLILEYHKMASKTYLHNLEAILVMLLTLLELWISCDKSAIRSHAELKDYDPCLLMVCFNSLLLPFNWLKHHGSGIFHDFGIRSCFSVWYFDQSDEHRRLLQTIEEQASHSRSQKIDELREKQARYTHLMALASQTECQYEDILLDRRFCIRESRHSHSCLCIGYKSRAEAITIKIHEWPLSTDALRAKSTPHQKTYRRKRFIINVAEQDICLNNALSFQYFDNNTRCFVSSFERTEQTEISCTYHLPQRSSSLQHYLFRPVSQSHGLLPNSVIANQNAVSAAMSLLEYKALAALPLGLKIQW</sequence>
<organism evidence="2 3">
    <name type="scientific">Penicillium salamii</name>
    <dbReference type="NCBI Taxonomy" id="1612424"/>
    <lineage>
        <taxon>Eukaryota</taxon>
        <taxon>Fungi</taxon>
        <taxon>Dikarya</taxon>
        <taxon>Ascomycota</taxon>
        <taxon>Pezizomycotina</taxon>
        <taxon>Eurotiomycetes</taxon>
        <taxon>Eurotiomycetidae</taxon>
        <taxon>Eurotiales</taxon>
        <taxon>Aspergillaceae</taxon>
        <taxon>Penicillium</taxon>
    </lineage>
</organism>
<dbReference type="AlphaFoldDB" id="A0A9W4I7G1"/>
<dbReference type="InterPro" id="IPR046541">
    <property type="entry name" value="DUF6606"/>
</dbReference>
<proteinExistence type="predicted"/>
<dbReference type="OrthoDB" id="5121955at2759"/>
<feature type="domain" description="DUF6606" evidence="1">
    <location>
        <begin position="5"/>
        <end position="273"/>
    </location>
</feature>
<dbReference type="EMBL" id="CAJVPD010000020">
    <property type="protein sequence ID" value="CAG8237073.1"/>
    <property type="molecule type" value="Genomic_DNA"/>
</dbReference>
<accession>A0A9W4I7G1</accession>
<dbReference type="Pfam" id="PF20255">
    <property type="entry name" value="DUF6606"/>
    <property type="match status" value="1"/>
</dbReference>